<dbReference type="Proteomes" id="UP000424527">
    <property type="component" value="Unassembled WGS sequence"/>
</dbReference>
<dbReference type="EMBL" id="REGW02000005">
    <property type="protein sequence ID" value="KAE8295949.1"/>
    <property type="molecule type" value="Genomic_DNA"/>
</dbReference>
<protein>
    <submittedName>
        <fullName evidence="2">Uncharacterized protein</fullName>
    </submittedName>
</protein>
<evidence type="ECO:0000256" key="1">
    <source>
        <dbReference type="SAM" id="MobiDB-lite"/>
    </source>
</evidence>
<name>A0A6G0IWP8_LARCR</name>
<dbReference type="AlphaFoldDB" id="A0A6G0IWP8"/>
<feature type="region of interest" description="Disordered" evidence="1">
    <location>
        <begin position="126"/>
        <end position="148"/>
    </location>
</feature>
<organism evidence="2 3">
    <name type="scientific">Larimichthys crocea</name>
    <name type="common">Large yellow croaker</name>
    <name type="synonym">Pseudosciaena crocea</name>
    <dbReference type="NCBI Taxonomy" id="215358"/>
    <lineage>
        <taxon>Eukaryota</taxon>
        <taxon>Metazoa</taxon>
        <taxon>Chordata</taxon>
        <taxon>Craniata</taxon>
        <taxon>Vertebrata</taxon>
        <taxon>Euteleostomi</taxon>
        <taxon>Actinopterygii</taxon>
        <taxon>Neopterygii</taxon>
        <taxon>Teleostei</taxon>
        <taxon>Neoteleostei</taxon>
        <taxon>Acanthomorphata</taxon>
        <taxon>Eupercaria</taxon>
        <taxon>Sciaenidae</taxon>
        <taxon>Larimichthys</taxon>
    </lineage>
</organism>
<feature type="region of interest" description="Disordered" evidence="1">
    <location>
        <begin position="66"/>
        <end position="110"/>
    </location>
</feature>
<accession>A0A6G0IWP8</accession>
<comment type="caution">
    <text evidence="2">The sequence shown here is derived from an EMBL/GenBank/DDBJ whole genome shotgun (WGS) entry which is preliminary data.</text>
</comment>
<keyword evidence="3" id="KW-1185">Reference proteome</keyword>
<evidence type="ECO:0000313" key="2">
    <source>
        <dbReference type="EMBL" id="KAE8295949.1"/>
    </source>
</evidence>
<gene>
    <name evidence="2" type="ORF">D5F01_LYC04695</name>
</gene>
<evidence type="ECO:0000313" key="3">
    <source>
        <dbReference type="Proteomes" id="UP000424527"/>
    </source>
</evidence>
<sequence>MEVQNLEPFHILLTVVLDLGQLPDSGQFHIPYVDSSNLEVQNLEAFHILAYHGNFGSVGLSNLFQATPRAPGQTPSERPPNHVSCGTRANNARGKEACHRPRVYGPPGNRPLPAYGLHSWGSQRSRRRWSYGPDRGIPRASMSSSAEQATRVVHPDSSGQPVQPPTPLKSTWQIRLEKEDMEEEEGVKEGEEETVVLAEEEEGIDMVVGEEVEIMEEEVEEERGPRQWWRRTGAWSEDFGSAFHPVHGHHPESAEDDFCPHPGLVGEAFGYGLGSAVICWCRHCNPGSVVEDAFNSDVQPVQLPTLQFPDEGWE</sequence>
<reference evidence="2 3" key="1">
    <citation type="submission" date="2019-07" db="EMBL/GenBank/DDBJ databases">
        <title>Chromosome genome assembly for large yellow croaker.</title>
        <authorList>
            <person name="Xiao S."/>
        </authorList>
    </citation>
    <scope>NUCLEOTIDE SEQUENCE [LARGE SCALE GENOMIC DNA]</scope>
    <source>
        <strain evidence="2">JMULYC20181020</strain>
        <tissue evidence="2">Muscle</tissue>
    </source>
</reference>
<proteinExistence type="predicted"/>